<sequence length="184" mass="19892">MTYSAGLILVIVTSLSVGQFVIEYLDESPNDPHSRRDSENIKEPLLDSPTSYEHQVALHPLYRTYSHSKSASVSSLSSTSSQADTLTTSLLSGNNNNNHNNKTPSSGRSGGTRPRSKSKPTSIFIHPTQSNIARADAAAQQLGLSGDTELVKECKYPEGDVASWEMGTGRDVARELLGSRKNTL</sequence>
<organism evidence="3 4">
    <name type="scientific">Meripilus lineatus</name>
    <dbReference type="NCBI Taxonomy" id="2056292"/>
    <lineage>
        <taxon>Eukaryota</taxon>
        <taxon>Fungi</taxon>
        <taxon>Dikarya</taxon>
        <taxon>Basidiomycota</taxon>
        <taxon>Agaricomycotina</taxon>
        <taxon>Agaricomycetes</taxon>
        <taxon>Polyporales</taxon>
        <taxon>Meripilaceae</taxon>
        <taxon>Meripilus</taxon>
    </lineage>
</organism>
<feature type="signal peptide" evidence="2">
    <location>
        <begin position="1"/>
        <end position="18"/>
    </location>
</feature>
<comment type="caution">
    <text evidence="3">The sequence shown here is derived from an EMBL/GenBank/DDBJ whole genome shotgun (WGS) entry which is preliminary data.</text>
</comment>
<dbReference type="Proteomes" id="UP001212997">
    <property type="component" value="Unassembled WGS sequence"/>
</dbReference>
<feature type="compositionally biased region" description="Basic and acidic residues" evidence="1">
    <location>
        <begin position="30"/>
        <end position="45"/>
    </location>
</feature>
<evidence type="ECO:0000256" key="2">
    <source>
        <dbReference type="SAM" id="SignalP"/>
    </source>
</evidence>
<gene>
    <name evidence="3" type="ORF">NLI96_g5601</name>
</gene>
<dbReference type="AlphaFoldDB" id="A0AAD5V2M8"/>
<protein>
    <submittedName>
        <fullName evidence="3">Uncharacterized protein</fullName>
    </submittedName>
</protein>
<feature type="region of interest" description="Disordered" evidence="1">
    <location>
        <begin position="27"/>
        <end position="50"/>
    </location>
</feature>
<dbReference type="EMBL" id="JANAWD010000186">
    <property type="protein sequence ID" value="KAJ3484520.1"/>
    <property type="molecule type" value="Genomic_DNA"/>
</dbReference>
<feature type="compositionally biased region" description="Low complexity" evidence="1">
    <location>
        <begin position="84"/>
        <end position="113"/>
    </location>
</feature>
<evidence type="ECO:0000313" key="4">
    <source>
        <dbReference type="Proteomes" id="UP001212997"/>
    </source>
</evidence>
<evidence type="ECO:0000256" key="1">
    <source>
        <dbReference type="SAM" id="MobiDB-lite"/>
    </source>
</evidence>
<name>A0AAD5V2M8_9APHY</name>
<keyword evidence="4" id="KW-1185">Reference proteome</keyword>
<accession>A0AAD5V2M8</accession>
<evidence type="ECO:0000313" key="3">
    <source>
        <dbReference type="EMBL" id="KAJ3484520.1"/>
    </source>
</evidence>
<proteinExistence type="predicted"/>
<feature type="chain" id="PRO_5041999265" evidence="2">
    <location>
        <begin position="19"/>
        <end position="184"/>
    </location>
</feature>
<reference evidence="3" key="1">
    <citation type="submission" date="2022-07" db="EMBL/GenBank/DDBJ databases">
        <title>Genome Sequence of Physisporinus lineatus.</title>
        <authorList>
            <person name="Buettner E."/>
        </authorList>
    </citation>
    <scope>NUCLEOTIDE SEQUENCE</scope>
    <source>
        <strain evidence="3">VT162</strain>
    </source>
</reference>
<keyword evidence="2" id="KW-0732">Signal</keyword>
<feature type="region of interest" description="Disordered" evidence="1">
    <location>
        <begin position="84"/>
        <end position="123"/>
    </location>
</feature>